<organism evidence="2 3">
    <name type="scientific">Propioniciclava sinopodophylli</name>
    <dbReference type="NCBI Taxonomy" id="1837344"/>
    <lineage>
        <taxon>Bacteria</taxon>
        <taxon>Bacillati</taxon>
        <taxon>Actinomycetota</taxon>
        <taxon>Actinomycetes</taxon>
        <taxon>Propionibacteriales</taxon>
        <taxon>Propionibacteriaceae</taxon>
        <taxon>Propioniciclava</taxon>
    </lineage>
</organism>
<dbReference type="RefSeq" id="WP_131170036.1">
    <property type="nucleotide sequence ID" value="NZ_SDMQ01000020.1"/>
</dbReference>
<keyword evidence="3" id="KW-1185">Reference proteome</keyword>
<feature type="compositionally biased region" description="Basic residues" evidence="1">
    <location>
        <begin position="319"/>
        <end position="329"/>
    </location>
</feature>
<feature type="compositionally biased region" description="Low complexity" evidence="1">
    <location>
        <begin position="208"/>
        <end position="226"/>
    </location>
</feature>
<dbReference type="OrthoDB" id="5525274at2"/>
<sequence>MTDLVVERLRAAAPPGVARAAAETLLHPALDLARDRRVLIVRRLRVDPSDPDAARAALLSLRGRAVRPGDPTAADAPALLFDDLVEALAAFTRDLTDGVAGDRWYWTSWLRRARGHGGTPLYGAWREHLPWLPAALRELAATTPEVAGRALALLDPAERQAFGAVLPPEPDPPVTVRGRGNRAGAALRAAAATLGRPGIRRPRRATRRAPATAAPPESRPPATSRSPARRPHPTRARGAVALVRSDRPSPLDAPAWGRLQGRGPGRSPTPQAPDGGSPPRRGGPARLRIGTPARRGQSPPRTHRVPRPVGAPPRTPRGPARRAGVRRRATPVPPSSRWPEGVATRHAAAVQLLHLVLRFGGEDAGAADLSRFAQWVLRDRPRRGRRRRDPLWALLAALDEAPAPALRRRPAWWDAAAGFLADAGLTPASFERPGLVAVTRTHLDVVLGLEEIDLGVRLAGLDQDLGWVPRLGRVVCFHFEGA</sequence>
<feature type="region of interest" description="Disordered" evidence="1">
    <location>
        <begin position="163"/>
        <end position="340"/>
    </location>
</feature>
<evidence type="ECO:0000313" key="2">
    <source>
        <dbReference type="EMBL" id="TBT82591.1"/>
    </source>
</evidence>
<reference evidence="2 3" key="1">
    <citation type="submission" date="2019-01" db="EMBL/GenBank/DDBJ databases">
        <title>Lactibacter flavus gen. nov., sp. nov., a novel bacterium of the family Propionibacteriaceae isolated from raw milk and dairy products.</title>
        <authorList>
            <person name="Huptas C."/>
            <person name="Wenning M."/>
            <person name="Breitenwieser F."/>
            <person name="Doll E."/>
            <person name="Von Neubeck M."/>
            <person name="Busse H.-J."/>
            <person name="Scherer S."/>
        </authorList>
    </citation>
    <scope>NUCLEOTIDE SEQUENCE [LARGE SCALE GENOMIC DNA]</scope>
    <source>
        <strain evidence="2 3">KCTC 33808</strain>
    </source>
</reference>
<feature type="compositionally biased region" description="Low complexity" evidence="1">
    <location>
        <begin position="273"/>
        <end position="288"/>
    </location>
</feature>
<dbReference type="AlphaFoldDB" id="A0A4V2JS61"/>
<accession>A0A4V2JS61</accession>
<name>A0A4V2JS61_9ACTN</name>
<feature type="compositionally biased region" description="Low complexity" evidence="1">
    <location>
        <begin position="182"/>
        <end position="197"/>
    </location>
</feature>
<proteinExistence type="predicted"/>
<dbReference type="EMBL" id="SDMQ01000020">
    <property type="protein sequence ID" value="TBT82591.1"/>
    <property type="molecule type" value="Genomic_DNA"/>
</dbReference>
<evidence type="ECO:0000256" key="1">
    <source>
        <dbReference type="SAM" id="MobiDB-lite"/>
    </source>
</evidence>
<gene>
    <name evidence="2" type="ORF">ET989_13965</name>
</gene>
<protein>
    <submittedName>
        <fullName evidence="2">Uncharacterized protein</fullName>
    </submittedName>
</protein>
<feature type="compositionally biased region" description="Basic residues" evidence="1">
    <location>
        <begin position="198"/>
        <end position="207"/>
    </location>
</feature>
<dbReference type="Proteomes" id="UP000292373">
    <property type="component" value="Unassembled WGS sequence"/>
</dbReference>
<comment type="caution">
    <text evidence="2">The sequence shown here is derived from an EMBL/GenBank/DDBJ whole genome shotgun (WGS) entry which is preliminary data.</text>
</comment>
<evidence type="ECO:0000313" key="3">
    <source>
        <dbReference type="Proteomes" id="UP000292373"/>
    </source>
</evidence>